<feature type="transmembrane region" description="Helical" evidence="1">
    <location>
        <begin position="76"/>
        <end position="98"/>
    </location>
</feature>
<reference evidence="2 3" key="1">
    <citation type="submission" date="2020-03" db="EMBL/GenBank/DDBJ databases">
        <title>Assessment of the enzymatic potential of alkaline-tolerant lipase obtained from Bacillus luteus H11 (technogenic soil) for the bioremediation of saline soils contaminated with petroleum substances.</title>
        <authorList>
            <person name="Kalwasinska A."/>
        </authorList>
    </citation>
    <scope>NUCLEOTIDE SEQUENCE [LARGE SCALE GENOMIC DNA]</scope>
    <source>
        <strain evidence="2 3">H11</strain>
    </source>
</reference>
<evidence type="ECO:0000313" key="3">
    <source>
        <dbReference type="Proteomes" id="UP000752012"/>
    </source>
</evidence>
<evidence type="ECO:0000313" key="2">
    <source>
        <dbReference type="EMBL" id="NJP37507.1"/>
    </source>
</evidence>
<keyword evidence="1" id="KW-0812">Transmembrane</keyword>
<dbReference type="AlphaFoldDB" id="A0A969TUX0"/>
<name>A0A969TUX0_9BACI</name>
<feature type="transmembrane region" description="Helical" evidence="1">
    <location>
        <begin position="38"/>
        <end position="55"/>
    </location>
</feature>
<comment type="caution">
    <text evidence="2">The sequence shown here is derived from an EMBL/GenBank/DDBJ whole genome shotgun (WGS) entry which is preliminary data.</text>
</comment>
<evidence type="ECO:0000256" key="1">
    <source>
        <dbReference type="SAM" id="Phobius"/>
    </source>
</evidence>
<proteinExistence type="predicted"/>
<keyword evidence="1" id="KW-0472">Membrane</keyword>
<feature type="transmembrane region" description="Helical" evidence="1">
    <location>
        <begin position="7"/>
        <end position="26"/>
    </location>
</feature>
<keyword evidence="1" id="KW-1133">Transmembrane helix</keyword>
<gene>
    <name evidence="2" type="ORF">HCN83_07895</name>
</gene>
<accession>A0A969TUX0</accession>
<organism evidence="2 3">
    <name type="scientific">Alkalicoccus luteus</name>
    <dbReference type="NCBI Taxonomy" id="1237094"/>
    <lineage>
        <taxon>Bacteria</taxon>
        <taxon>Bacillati</taxon>
        <taxon>Bacillota</taxon>
        <taxon>Bacilli</taxon>
        <taxon>Bacillales</taxon>
        <taxon>Bacillaceae</taxon>
        <taxon>Alkalicoccus</taxon>
    </lineage>
</organism>
<dbReference type="Proteomes" id="UP000752012">
    <property type="component" value="Unassembled WGS sequence"/>
</dbReference>
<keyword evidence="3" id="KW-1185">Reference proteome</keyword>
<sequence length="100" mass="11218">MKGLLELVRVICIMLAAGAAAWWIVLEPLYSVNSQVQNWSWIGAMAVFVFIFVLYRNRWQFSGWYTGPGREKLSRPITTALVAIAGVMIIIPFLSLLVSS</sequence>
<dbReference type="EMBL" id="JAATHJ010000009">
    <property type="protein sequence ID" value="NJP37507.1"/>
    <property type="molecule type" value="Genomic_DNA"/>
</dbReference>
<protein>
    <submittedName>
        <fullName evidence="2">Uncharacterized protein</fullName>
    </submittedName>
</protein>
<dbReference type="RefSeq" id="WP_168006121.1">
    <property type="nucleotide sequence ID" value="NZ_JAATHJ010000009.1"/>
</dbReference>